<proteinExistence type="predicted"/>
<accession>A0A9W7CU42</accession>
<dbReference type="Gene3D" id="1.10.10.60">
    <property type="entry name" value="Homeodomain-like"/>
    <property type="match status" value="1"/>
</dbReference>
<dbReference type="PROSITE" id="PS50960">
    <property type="entry name" value="HTH_PSQ"/>
    <property type="match status" value="1"/>
</dbReference>
<dbReference type="GO" id="GO:0003677">
    <property type="term" value="F:DNA binding"/>
    <property type="evidence" value="ECO:0007669"/>
    <property type="project" value="UniProtKB-UniRule"/>
</dbReference>
<gene>
    <name evidence="4" type="ORF">Pfra01_001349300</name>
</gene>
<keyword evidence="1" id="KW-0238">DNA-binding</keyword>
<sequence>MARQTPRESPEIEAAIAAVQSGAMSLREAARKFDVPRTTLQRRVQRRASEAGGEACQPVAETANAQSDTSSEDTADANATDCCTARVAGTKRSAEHLDAPGQGGRARGLGLLTGGAELTGGLRCRPAQGHQLQDPDAVHGGGQRAGRAQQQDDQGGQVHLQAGAGAVAVPDPTVHCGRAAVSCRGAGEYLLVRG</sequence>
<keyword evidence="1" id="KW-0539">Nucleus</keyword>
<reference evidence="4" key="1">
    <citation type="submission" date="2023-04" db="EMBL/GenBank/DDBJ databases">
        <title>Phytophthora fragariaefolia NBRC 109709.</title>
        <authorList>
            <person name="Ichikawa N."/>
            <person name="Sato H."/>
            <person name="Tonouchi N."/>
        </authorList>
    </citation>
    <scope>NUCLEOTIDE SEQUENCE</scope>
    <source>
        <strain evidence="4">NBRC 109709</strain>
    </source>
</reference>
<dbReference type="OrthoDB" id="7042322at2759"/>
<feature type="domain" description="HTH psq-type" evidence="3">
    <location>
        <begin position="1"/>
        <end position="50"/>
    </location>
</feature>
<evidence type="ECO:0000256" key="1">
    <source>
        <dbReference type="PROSITE-ProRule" id="PRU00320"/>
    </source>
</evidence>
<feature type="region of interest" description="Disordered" evidence="2">
    <location>
        <begin position="37"/>
        <end position="78"/>
    </location>
</feature>
<evidence type="ECO:0000313" key="5">
    <source>
        <dbReference type="Proteomes" id="UP001165121"/>
    </source>
</evidence>
<dbReference type="GO" id="GO:0005634">
    <property type="term" value="C:nucleus"/>
    <property type="evidence" value="ECO:0007669"/>
    <property type="project" value="UniProtKB-SubCell"/>
</dbReference>
<feature type="compositionally biased region" description="Low complexity" evidence="2">
    <location>
        <begin position="145"/>
        <end position="156"/>
    </location>
</feature>
<feature type="DNA-binding region" description="H-T-H motif" evidence="1">
    <location>
        <begin position="26"/>
        <end position="46"/>
    </location>
</feature>
<evidence type="ECO:0000313" key="4">
    <source>
        <dbReference type="EMBL" id="GMF41935.1"/>
    </source>
</evidence>
<comment type="caution">
    <text evidence="4">The sequence shown here is derived from an EMBL/GenBank/DDBJ whole genome shotgun (WGS) entry which is preliminary data.</text>
</comment>
<evidence type="ECO:0000256" key="2">
    <source>
        <dbReference type="SAM" id="MobiDB-lite"/>
    </source>
</evidence>
<name>A0A9W7CU42_9STRA</name>
<evidence type="ECO:0000259" key="3">
    <source>
        <dbReference type="PROSITE" id="PS50960"/>
    </source>
</evidence>
<dbReference type="InterPro" id="IPR009057">
    <property type="entry name" value="Homeodomain-like_sf"/>
</dbReference>
<organism evidence="4 5">
    <name type="scientific">Phytophthora fragariaefolia</name>
    <dbReference type="NCBI Taxonomy" id="1490495"/>
    <lineage>
        <taxon>Eukaryota</taxon>
        <taxon>Sar</taxon>
        <taxon>Stramenopiles</taxon>
        <taxon>Oomycota</taxon>
        <taxon>Peronosporomycetes</taxon>
        <taxon>Peronosporales</taxon>
        <taxon>Peronosporaceae</taxon>
        <taxon>Phytophthora</taxon>
    </lineage>
</organism>
<dbReference type="Proteomes" id="UP001165121">
    <property type="component" value="Unassembled WGS sequence"/>
</dbReference>
<dbReference type="AlphaFoldDB" id="A0A9W7CU42"/>
<protein>
    <submittedName>
        <fullName evidence="4">Unnamed protein product</fullName>
    </submittedName>
</protein>
<keyword evidence="5" id="KW-1185">Reference proteome</keyword>
<feature type="region of interest" description="Disordered" evidence="2">
    <location>
        <begin position="126"/>
        <end position="156"/>
    </location>
</feature>
<dbReference type="Pfam" id="PF05225">
    <property type="entry name" value="HTH_psq"/>
    <property type="match status" value="1"/>
</dbReference>
<comment type="subcellular location">
    <subcellularLocation>
        <location evidence="1">Nucleus</location>
    </subcellularLocation>
</comment>
<dbReference type="SUPFAM" id="SSF46689">
    <property type="entry name" value="Homeodomain-like"/>
    <property type="match status" value="1"/>
</dbReference>
<dbReference type="EMBL" id="BSXT01001388">
    <property type="protein sequence ID" value="GMF41935.1"/>
    <property type="molecule type" value="Genomic_DNA"/>
</dbReference>
<dbReference type="InterPro" id="IPR007889">
    <property type="entry name" value="HTH_Psq"/>
</dbReference>